<dbReference type="CDD" id="cd03230">
    <property type="entry name" value="ABC_DR_subfamily_A"/>
    <property type="match status" value="1"/>
</dbReference>
<dbReference type="PROSITE" id="PS50893">
    <property type="entry name" value="ABC_TRANSPORTER_2"/>
    <property type="match status" value="1"/>
</dbReference>
<proteinExistence type="inferred from homology"/>
<dbReference type="Gene3D" id="3.40.50.300">
    <property type="entry name" value="P-loop containing nucleotide triphosphate hydrolases"/>
    <property type="match status" value="1"/>
</dbReference>
<evidence type="ECO:0000256" key="1">
    <source>
        <dbReference type="ARBA" id="ARBA00005417"/>
    </source>
</evidence>
<keyword evidence="4 6" id="KW-0067">ATP-binding</keyword>
<evidence type="ECO:0000259" key="5">
    <source>
        <dbReference type="PROSITE" id="PS50893"/>
    </source>
</evidence>
<sequence>MTTSPTIFMEGVSKRYGDSYVVRDVDLSVAPGECVAIVGHNGAGKSTLVKMALGLLTPTAGRITLLGENPAGRQAMAFRRRIGFLPENVAFSPAMTGREVLRFYARLKQVPLGVTDHLLERVGLAAAAARRVGTYSKGMRQRLGLAQALLGEPRVLFLDEPTTGLDIESRQMFYDVMAQLRDAGATLLLSSHALSDIEQADRIAVMKAGRMVACGALSELRRLADLPLRIRVQVVDGNAAREFTARRSVQWLDDLRFELTCADDGKIEAIRSISLLEGVSDIEVMVPTLVALCDELTREAAQ</sequence>
<dbReference type="InterPro" id="IPR003593">
    <property type="entry name" value="AAA+_ATPase"/>
</dbReference>
<evidence type="ECO:0000256" key="3">
    <source>
        <dbReference type="ARBA" id="ARBA00022741"/>
    </source>
</evidence>
<keyword evidence="2" id="KW-0813">Transport</keyword>
<evidence type="ECO:0000313" key="6">
    <source>
        <dbReference type="EMBL" id="CDX53632.1"/>
    </source>
</evidence>
<dbReference type="InterPro" id="IPR017871">
    <property type="entry name" value="ABC_transporter-like_CS"/>
</dbReference>
<keyword evidence="3" id="KW-0547">Nucleotide-binding</keyword>
<dbReference type="PANTHER" id="PTHR42939">
    <property type="entry name" value="ABC TRANSPORTER ATP-BINDING PROTEIN ALBC-RELATED"/>
    <property type="match status" value="1"/>
</dbReference>
<dbReference type="SMART" id="SM00382">
    <property type="entry name" value="AAA"/>
    <property type="match status" value="1"/>
</dbReference>
<dbReference type="InterPro" id="IPR051782">
    <property type="entry name" value="ABC_Transporter_VariousFunc"/>
</dbReference>
<dbReference type="SUPFAM" id="SSF52540">
    <property type="entry name" value="P-loop containing nucleoside triphosphate hydrolases"/>
    <property type="match status" value="1"/>
</dbReference>
<evidence type="ECO:0000313" key="7">
    <source>
        <dbReference type="Proteomes" id="UP000046122"/>
    </source>
</evidence>
<dbReference type="InterPro" id="IPR003439">
    <property type="entry name" value="ABC_transporter-like_ATP-bd"/>
</dbReference>
<reference evidence="6 7" key="1">
    <citation type="submission" date="2014-08" db="EMBL/GenBank/DDBJ databases">
        <authorList>
            <person name="Moulin Lionel"/>
        </authorList>
    </citation>
    <scope>NUCLEOTIDE SEQUENCE [LARGE SCALE GENOMIC DNA]</scope>
</reference>
<name>A0A090G6V8_MESPL</name>
<dbReference type="Pfam" id="PF00005">
    <property type="entry name" value="ABC_tran"/>
    <property type="match status" value="1"/>
</dbReference>
<accession>A0A090G6V8</accession>
<dbReference type="GO" id="GO:0016887">
    <property type="term" value="F:ATP hydrolysis activity"/>
    <property type="evidence" value="ECO:0007669"/>
    <property type="project" value="InterPro"/>
</dbReference>
<dbReference type="Proteomes" id="UP000046122">
    <property type="component" value="Unassembled WGS sequence"/>
</dbReference>
<gene>
    <name evidence="6" type="primary">nosF</name>
    <name evidence="6" type="ORF">MPL3365_180232</name>
</gene>
<comment type="similarity">
    <text evidence="1">Belongs to the ABC transporter superfamily.</text>
</comment>
<dbReference type="GO" id="GO:0005524">
    <property type="term" value="F:ATP binding"/>
    <property type="evidence" value="ECO:0007669"/>
    <property type="project" value="UniProtKB-KW"/>
</dbReference>
<dbReference type="PANTHER" id="PTHR42939:SF1">
    <property type="entry name" value="ABC TRANSPORTER ATP-BINDING PROTEIN ALBC-RELATED"/>
    <property type="match status" value="1"/>
</dbReference>
<dbReference type="InterPro" id="IPR027417">
    <property type="entry name" value="P-loop_NTPase"/>
</dbReference>
<organism evidence="6 7">
    <name type="scientific">Mesorhizobium plurifarium</name>
    <dbReference type="NCBI Taxonomy" id="69974"/>
    <lineage>
        <taxon>Bacteria</taxon>
        <taxon>Pseudomonadati</taxon>
        <taxon>Pseudomonadota</taxon>
        <taxon>Alphaproteobacteria</taxon>
        <taxon>Hyphomicrobiales</taxon>
        <taxon>Phyllobacteriaceae</taxon>
        <taxon>Mesorhizobium</taxon>
    </lineage>
</organism>
<dbReference type="EMBL" id="CCNE01000010">
    <property type="protein sequence ID" value="CDX53632.1"/>
    <property type="molecule type" value="Genomic_DNA"/>
</dbReference>
<dbReference type="AlphaFoldDB" id="A0A090G6V8"/>
<protein>
    <submittedName>
        <fullName evidence="6">Copper transport ATP-binding protein NosF</fullName>
    </submittedName>
</protein>
<evidence type="ECO:0000256" key="4">
    <source>
        <dbReference type="ARBA" id="ARBA00022840"/>
    </source>
</evidence>
<dbReference type="PROSITE" id="PS00211">
    <property type="entry name" value="ABC_TRANSPORTER_1"/>
    <property type="match status" value="1"/>
</dbReference>
<evidence type="ECO:0000256" key="2">
    <source>
        <dbReference type="ARBA" id="ARBA00022448"/>
    </source>
</evidence>
<feature type="domain" description="ABC transporter" evidence="5">
    <location>
        <begin position="7"/>
        <end position="233"/>
    </location>
</feature>